<protein>
    <submittedName>
        <fullName evidence="2">Uncharacterized protein</fullName>
    </submittedName>
</protein>
<dbReference type="Proteomes" id="UP000189966">
    <property type="component" value="Unassembled WGS sequence"/>
</dbReference>
<evidence type="ECO:0000313" key="2">
    <source>
        <dbReference type="EMBL" id="SKC32630.1"/>
    </source>
</evidence>
<accession>A0A1T5I0N9</accession>
<dbReference type="EMBL" id="FUZI01000003">
    <property type="protein sequence ID" value="SKC32630.1"/>
    <property type="molecule type" value="Genomic_DNA"/>
</dbReference>
<evidence type="ECO:0000313" key="3">
    <source>
        <dbReference type="Proteomes" id="UP000189966"/>
    </source>
</evidence>
<evidence type="ECO:0000256" key="1">
    <source>
        <dbReference type="SAM" id="SignalP"/>
    </source>
</evidence>
<sequence length="245" mass="28426">MAKFLKYFLVILIFNPSLCFAVNNSLFLDLTKVSEESIHSINPITLDSNGDKIILDTLFISEKVSLDKPNEKNESRRMLKTKIKSYIARNRELIKKINSGEIVIPDDDLKFDTKRDLINNQRFLESSYEDFTENKIESNINYYLTKVNDENVIISRTEIDEDLSDVNTLEVDLVMSNPDNILKNRLNLQGAVKRASVDNIRSIIRDIRTNNTTIKRVTAYVISPILESNYRRMGFEIDYCSWINI</sequence>
<name>A0A1T5I0N9_9GAMM</name>
<dbReference type="RefSeq" id="WP_080157618.1">
    <property type="nucleotide sequence ID" value="NZ_FUZI01000003.1"/>
</dbReference>
<organism evidence="2 3">
    <name type="scientific">Photobacterium piscicola</name>
    <dbReference type="NCBI Taxonomy" id="1378299"/>
    <lineage>
        <taxon>Bacteria</taxon>
        <taxon>Pseudomonadati</taxon>
        <taxon>Pseudomonadota</taxon>
        <taxon>Gammaproteobacteria</taxon>
        <taxon>Vibrionales</taxon>
        <taxon>Vibrionaceae</taxon>
        <taxon>Photobacterium</taxon>
    </lineage>
</organism>
<proteinExistence type="predicted"/>
<gene>
    <name evidence="2" type="ORF">CZ809_02146</name>
</gene>
<reference evidence="2 3" key="1">
    <citation type="submission" date="2017-02" db="EMBL/GenBank/DDBJ databases">
        <authorList>
            <person name="Peterson S.W."/>
        </authorList>
    </citation>
    <scope>NUCLEOTIDE SEQUENCE [LARGE SCALE GENOMIC DNA]</scope>
    <source>
        <strain evidence="3">type strain: NCCB 100098</strain>
    </source>
</reference>
<keyword evidence="1" id="KW-0732">Signal</keyword>
<feature type="signal peptide" evidence="1">
    <location>
        <begin position="1"/>
        <end position="21"/>
    </location>
</feature>
<dbReference type="OrthoDB" id="9906203at2"/>
<feature type="chain" id="PRO_5010544204" evidence="1">
    <location>
        <begin position="22"/>
        <end position="245"/>
    </location>
</feature>
<dbReference type="AlphaFoldDB" id="A0A1T5I0N9"/>